<sequence>MDTRDLSVPPHAQSRPPADKHPNRRHSRTGDSGHGGLTHDNARHTTRFTVIGNHLAQHPELSGLAIGLAVYIQSLPAGARVDIKTLAARFPEGVTRIAAALRELEAHGYLRRERQRIPGGRIVTRTISCNQPGRRSEGEPVCSAPARPVAAPERREKRAPKPLPAVPHPAQPAPALLQAATALLAGLRRHDPRLLLSACDTAHLVPGVAAWLERDVSPGAVRHALTSDLPPKDRGARPPSSPTASPPICHPRPRSACLHLRPRPSGARSRPVTAATAPSAPLTPVSAGTADPISGRPPDAELPHPCPAPPPIRRPGHSREDTMSTRADHVLDDEMTAGREASEGETPRRVGP</sequence>
<name>A0A499VWQ9_STRAX</name>
<feature type="region of interest" description="Disordered" evidence="1">
    <location>
        <begin position="223"/>
        <end position="352"/>
    </location>
</feature>
<gene>
    <name evidence="2" type="ORF">SAVMC3_36260</name>
</gene>
<evidence type="ECO:0008006" key="3">
    <source>
        <dbReference type="Google" id="ProtNLM"/>
    </source>
</evidence>
<dbReference type="EMBL" id="AP019621">
    <property type="protein sequence ID" value="BBJ50997.1"/>
    <property type="molecule type" value="Genomic_DNA"/>
</dbReference>
<dbReference type="AlphaFoldDB" id="A0A499VWQ9"/>
<organism evidence="2">
    <name type="scientific">Streptomyces avermitilis</name>
    <dbReference type="NCBI Taxonomy" id="33903"/>
    <lineage>
        <taxon>Bacteria</taxon>
        <taxon>Bacillati</taxon>
        <taxon>Actinomycetota</taxon>
        <taxon>Actinomycetes</taxon>
        <taxon>Kitasatosporales</taxon>
        <taxon>Streptomycetaceae</taxon>
        <taxon>Streptomyces</taxon>
    </lineage>
</organism>
<proteinExistence type="predicted"/>
<accession>A0A499VWQ9</accession>
<protein>
    <recommendedName>
        <fullName evidence="3">DNA-binding protein</fullName>
    </recommendedName>
</protein>
<evidence type="ECO:0000256" key="1">
    <source>
        <dbReference type="SAM" id="MobiDB-lite"/>
    </source>
</evidence>
<feature type="region of interest" description="Disordered" evidence="1">
    <location>
        <begin position="1"/>
        <end position="41"/>
    </location>
</feature>
<feature type="region of interest" description="Disordered" evidence="1">
    <location>
        <begin position="130"/>
        <end position="169"/>
    </location>
</feature>
<reference evidence="2" key="1">
    <citation type="submission" date="2019-04" db="EMBL/GenBank/DDBJ databases">
        <title>Draft genome sequences of Streptomyces avermitilis MC3.</title>
        <authorList>
            <person name="Komaki H."/>
            <person name="Tamura T."/>
            <person name="Hosoyama A."/>
        </authorList>
    </citation>
    <scope>NUCLEOTIDE SEQUENCE</scope>
    <source>
        <strain evidence="2">MC3</strain>
    </source>
</reference>
<evidence type="ECO:0000313" key="2">
    <source>
        <dbReference type="EMBL" id="BBJ50997.1"/>
    </source>
</evidence>
<feature type="compositionally biased region" description="Pro residues" evidence="1">
    <location>
        <begin position="239"/>
        <end position="250"/>
    </location>
</feature>
<feature type="compositionally biased region" description="Low complexity" evidence="1">
    <location>
        <begin position="271"/>
        <end position="287"/>
    </location>
</feature>
<feature type="compositionally biased region" description="Basic and acidic residues" evidence="1">
    <location>
        <begin position="317"/>
        <end position="352"/>
    </location>
</feature>
<feature type="compositionally biased region" description="Pro residues" evidence="1">
    <location>
        <begin position="304"/>
        <end position="313"/>
    </location>
</feature>